<evidence type="ECO:0000256" key="3">
    <source>
        <dbReference type="RuleBase" id="RU003476"/>
    </source>
</evidence>
<dbReference type="InterPro" id="IPR000086">
    <property type="entry name" value="NUDIX_hydrolase_dom"/>
</dbReference>
<dbReference type="InterPro" id="IPR020084">
    <property type="entry name" value="NUDIX_hydrolase_CS"/>
</dbReference>
<dbReference type="InterPro" id="IPR020476">
    <property type="entry name" value="Nudix_hydrolase"/>
</dbReference>
<comment type="similarity">
    <text evidence="1 3">Belongs to the Nudix hydrolase family.</text>
</comment>
<dbReference type="PROSITE" id="PS51462">
    <property type="entry name" value="NUDIX"/>
    <property type="match status" value="1"/>
</dbReference>
<proteinExistence type="inferred from homology"/>
<comment type="caution">
    <text evidence="5">The sequence shown here is derived from an EMBL/GenBank/DDBJ whole genome shotgun (WGS) entry which is preliminary data.</text>
</comment>
<feature type="domain" description="Nudix hydrolase" evidence="4">
    <location>
        <begin position="66"/>
        <end position="194"/>
    </location>
</feature>
<evidence type="ECO:0000313" key="5">
    <source>
        <dbReference type="EMBL" id="HFM97632.1"/>
    </source>
</evidence>
<sequence>MATQWLQWAQKLQAIAQNGLTYTQNPFDIDRYQQIQQVAAEMMANVSNLEPDAILELFQQESGYATPKVDVRGAVFQNDKILLVKELFDGFWTLPGGYVDIGEPPSQAIEREVFEESGYQTKAIKLLAVYDRNHPRHNHPPFEYHIYKLFFLCELLGGSPVNSIETEAASFFAETEIPDLSLSRVVPSQISRLFDHYRNPDWQTDFD</sequence>
<dbReference type="PROSITE" id="PS00893">
    <property type="entry name" value="NUDIX_BOX"/>
    <property type="match status" value="1"/>
</dbReference>
<protein>
    <submittedName>
        <fullName evidence="5">NUDIX domain-containing protein</fullName>
    </submittedName>
</protein>
<dbReference type="AlphaFoldDB" id="A0A7C3PC22"/>
<dbReference type="InterPro" id="IPR059176">
    <property type="entry name" value="UDP-X_N"/>
</dbReference>
<dbReference type="PRINTS" id="PR00502">
    <property type="entry name" value="NUDIXFAMILY"/>
</dbReference>
<gene>
    <name evidence="5" type="ORF">ENR64_07650</name>
</gene>
<dbReference type="SUPFAM" id="SSF55811">
    <property type="entry name" value="Nudix"/>
    <property type="match status" value="1"/>
</dbReference>
<dbReference type="Pfam" id="PF12535">
    <property type="entry name" value="Nudix_N"/>
    <property type="match status" value="1"/>
</dbReference>
<dbReference type="Pfam" id="PF00293">
    <property type="entry name" value="NUDIX"/>
    <property type="match status" value="1"/>
</dbReference>
<dbReference type="EMBL" id="DSRU01000095">
    <property type="protein sequence ID" value="HFM97632.1"/>
    <property type="molecule type" value="Genomic_DNA"/>
</dbReference>
<dbReference type="PANTHER" id="PTHR43736">
    <property type="entry name" value="ADP-RIBOSE PYROPHOSPHATASE"/>
    <property type="match status" value="1"/>
</dbReference>
<reference evidence="5" key="1">
    <citation type="journal article" date="2020" name="mSystems">
        <title>Genome- and Community-Level Interaction Insights into Carbon Utilization and Element Cycling Functions of Hydrothermarchaeota in Hydrothermal Sediment.</title>
        <authorList>
            <person name="Zhou Z."/>
            <person name="Liu Y."/>
            <person name="Xu W."/>
            <person name="Pan J."/>
            <person name="Luo Z.H."/>
            <person name="Li M."/>
        </authorList>
    </citation>
    <scope>NUCLEOTIDE SEQUENCE [LARGE SCALE GENOMIC DNA]</scope>
    <source>
        <strain evidence="5">SpSt-418</strain>
    </source>
</reference>
<dbReference type="CDD" id="cd04672">
    <property type="entry name" value="NUDIX_CDP-Chase_like"/>
    <property type="match status" value="1"/>
</dbReference>
<dbReference type="PANTHER" id="PTHR43736:SF1">
    <property type="entry name" value="DIHYDRONEOPTERIN TRIPHOSPHATE DIPHOSPHATASE"/>
    <property type="match status" value="1"/>
</dbReference>
<evidence type="ECO:0000256" key="1">
    <source>
        <dbReference type="ARBA" id="ARBA00005582"/>
    </source>
</evidence>
<dbReference type="Gene3D" id="3.90.79.10">
    <property type="entry name" value="Nucleoside Triphosphate Pyrophosphohydrolase"/>
    <property type="match status" value="1"/>
</dbReference>
<accession>A0A7C3PC22</accession>
<organism evidence="5">
    <name type="scientific">Oscillatoriales cyanobacterium SpSt-418</name>
    <dbReference type="NCBI Taxonomy" id="2282169"/>
    <lineage>
        <taxon>Bacteria</taxon>
        <taxon>Bacillati</taxon>
        <taxon>Cyanobacteriota</taxon>
        <taxon>Cyanophyceae</taxon>
        <taxon>Oscillatoriophycideae</taxon>
        <taxon>Oscillatoriales</taxon>
    </lineage>
</organism>
<dbReference type="Gene3D" id="6.10.250.1120">
    <property type="match status" value="1"/>
</dbReference>
<dbReference type="InterPro" id="IPR015797">
    <property type="entry name" value="NUDIX_hydrolase-like_dom_sf"/>
</dbReference>
<evidence type="ECO:0000256" key="2">
    <source>
        <dbReference type="ARBA" id="ARBA00022801"/>
    </source>
</evidence>
<evidence type="ECO:0000259" key="4">
    <source>
        <dbReference type="PROSITE" id="PS51462"/>
    </source>
</evidence>
<name>A0A7C3PC22_9CYAN</name>
<keyword evidence="2 3" id="KW-0378">Hydrolase</keyword>
<dbReference type="GO" id="GO:0016787">
    <property type="term" value="F:hydrolase activity"/>
    <property type="evidence" value="ECO:0007669"/>
    <property type="project" value="UniProtKB-KW"/>
</dbReference>